<feature type="coiled-coil region" evidence="1">
    <location>
        <begin position="53"/>
        <end position="80"/>
    </location>
</feature>
<evidence type="ECO:0008006" key="5">
    <source>
        <dbReference type="Google" id="ProtNLM"/>
    </source>
</evidence>
<comment type="caution">
    <text evidence="3">The sequence shown here is derived from an EMBL/GenBank/DDBJ whole genome shotgun (WGS) entry which is preliminary data.</text>
</comment>
<keyword evidence="2" id="KW-0472">Membrane</keyword>
<evidence type="ECO:0000313" key="3">
    <source>
        <dbReference type="EMBL" id="MCT8506155.1"/>
    </source>
</evidence>
<evidence type="ECO:0000256" key="2">
    <source>
        <dbReference type="SAM" id="Phobius"/>
    </source>
</evidence>
<sequence>MSDKPFVAVEAARITPVAAGWAAITHADPTTQLTVAASALTCVYLIAQLWLIARKLRSEKRRLEIAETEHKRRMAEAKAKAEDGDA</sequence>
<keyword evidence="4" id="KW-1185">Reference proteome</keyword>
<name>A0A9X2X3P3_9GAMM</name>
<evidence type="ECO:0000313" key="4">
    <source>
        <dbReference type="Proteomes" id="UP001145353"/>
    </source>
</evidence>
<reference evidence="3" key="1">
    <citation type="submission" date="2021-07" db="EMBL/GenBank/DDBJ databases">
        <authorList>
            <person name="Luelf R.H."/>
        </authorList>
    </citation>
    <scope>NUCLEOTIDE SEQUENCE</scope>
    <source>
        <strain evidence="3">TMW 2.2304</strain>
    </source>
</reference>
<evidence type="ECO:0000256" key="1">
    <source>
        <dbReference type="SAM" id="Coils"/>
    </source>
</evidence>
<organism evidence="3 4">
    <name type="scientific">Chromohalobacter moromii</name>
    <dbReference type="NCBI Taxonomy" id="2860329"/>
    <lineage>
        <taxon>Bacteria</taxon>
        <taxon>Pseudomonadati</taxon>
        <taxon>Pseudomonadota</taxon>
        <taxon>Gammaproteobacteria</taxon>
        <taxon>Oceanospirillales</taxon>
        <taxon>Halomonadaceae</taxon>
        <taxon>Chromohalobacter</taxon>
    </lineage>
</organism>
<keyword evidence="1" id="KW-0175">Coiled coil</keyword>
<feature type="transmembrane region" description="Helical" evidence="2">
    <location>
        <begin position="33"/>
        <end position="53"/>
    </location>
</feature>
<dbReference type="AlphaFoldDB" id="A0A9X2X3P3"/>
<keyword evidence="2" id="KW-1133">Transmembrane helix</keyword>
<dbReference type="RefSeq" id="WP_261536046.1">
    <property type="nucleotide sequence ID" value="NZ_JAHXDE010000004.1"/>
</dbReference>
<keyword evidence="2" id="KW-0812">Transmembrane</keyword>
<proteinExistence type="predicted"/>
<gene>
    <name evidence="3" type="ORF">KZO87_12295</name>
</gene>
<protein>
    <recommendedName>
        <fullName evidence="5">Heme exporter protein D</fullName>
    </recommendedName>
</protein>
<accession>A0A9X2X3P3</accession>
<dbReference type="EMBL" id="JAHXDE010000004">
    <property type="protein sequence ID" value="MCT8506155.1"/>
    <property type="molecule type" value="Genomic_DNA"/>
</dbReference>
<reference evidence="3" key="2">
    <citation type="journal article" date="2022" name="Syst. Appl. Microbiol.">
        <title>Chromohalobacter moromii sp. nov., a moderately halophilic bacterium isolated from lupine-based moromi fermentation.</title>
        <authorList>
            <person name="Lulf R.H."/>
            <person name="Hilgarth M."/>
            <person name="Ehrmann M.A."/>
        </authorList>
    </citation>
    <scope>NUCLEOTIDE SEQUENCE</scope>
    <source>
        <strain evidence="3">TMW 2.2304</strain>
    </source>
</reference>
<dbReference type="Proteomes" id="UP001145353">
    <property type="component" value="Unassembled WGS sequence"/>
</dbReference>